<dbReference type="GO" id="GO:0005829">
    <property type="term" value="C:cytosol"/>
    <property type="evidence" value="ECO:0007669"/>
    <property type="project" value="TreeGrafter"/>
</dbReference>
<accession>A0A3B1E1F3</accession>
<dbReference type="SUPFAM" id="SSF103025">
    <property type="entry name" value="Folate-binding domain"/>
    <property type="match status" value="1"/>
</dbReference>
<dbReference type="SUPFAM" id="SSF101790">
    <property type="entry name" value="Aminomethyltransferase beta-barrel domain"/>
    <property type="match status" value="1"/>
</dbReference>
<evidence type="ECO:0000256" key="2">
    <source>
        <dbReference type="ARBA" id="ARBA00012616"/>
    </source>
</evidence>
<dbReference type="FunFam" id="3.30.70.1400:FF:000001">
    <property type="entry name" value="Aminomethyltransferase"/>
    <property type="match status" value="1"/>
</dbReference>
<sequence length="383" mass="42175">MRKTPLHQFHLDYGGKMVEFAGWEMPMLYTGIRDEHLQCRKSGGVFDVSHMGRVKIKGRHARKLLERVCTRRITDMQAGQCRYSLICNEHGGVRDDVLVYRFDDDDFIVVVNASNREKLLGHFEEVRAAEGLKVTIDDQTESTAMIAVQGPRVMEMVSQFSREIPALKRYRFVVKNLLVMKIVVSRTGYTGEDGVEAFLPANAVNMALKLMLKDVDMTQAEALIKPCGLGARDTLRLEAGMPLYGHELGEDICALSCGVDFAIKMDKHEAERGERFIGQEALEKVIAEGGPREKIIGIAVEGKRTAREGNAAFAGETKIGTITSGCMSPTLGHPIAMALVEAGHTEVGSAITIDTGRTRLEGTIVKLPFYKAPKPEPKAATPA</sequence>
<dbReference type="InterPro" id="IPR006223">
    <property type="entry name" value="GcvT"/>
</dbReference>
<evidence type="ECO:0000313" key="9">
    <source>
        <dbReference type="EMBL" id="VAX42828.1"/>
    </source>
</evidence>
<dbReference type="InterPro" id="IPR013977">
    <property type="entry name" value="GcvT_C"/>
</dbReference>
<dbReference type="NCBIfam" id="TIGR00528">
    <property type="entry name" value="gcvT"/>
    <property type="match status" value="1"/>
</dbReference>
<name>A0A3B1E1F3_9ZZZZ</name>
<evidence type="ECO:0000259" key="8">
    <source>
        <dbReference type="Pfam" id="PF08669"/>
    </source>
</evidence>
<dbReference type="GO" id="GO:0008483">
    <property type="term" value="F:transaminase activity"/>
    <property type="evidence" value="ECO:0007669"/>
    <property type="project" value="UniProtKB-KW"/>
</dbReference>
<dbReference type="EC" id="2.1.2.10" evidence="2"/>
<dbReference type="GO" id="GO:0008168">
    <property type="term" value="F:methyltransferase activity"/>
    <property type="evidence" value="ECO:0007669"/>
    <property type="project" value="UniProtKB-KW"/>
</dbReference>
<dbReference type="AlphaFoldDB" id="A0A3B1E1F3"/>
<protein>
    <recommendedName>
        <fullName evidence="2">aminomethyltransferase</fullName>
        <ecNumber evidence="2">2.1.2.10</ecNumber>
    </recommendedName>
    <alternativeName>
        <fullName evidence="5">Glycine cleavage system T protein</fullName>
    </alternativeName>
</protein>
<dbReference type="GO" id="GO:0004047">
    <property type="term" value="F:aminomethyltransferase activity"/>
    <property type="evidence" value="ECO:0007669"/>
    <property type="project" value="UniProtKB-EC"/>
</dbReference>
<evidence type="ECO:0000256" key="4">
    <source>
        <dbReference type="ARBA" id="ARBA00022679"/>
    </source>
</evidence>
<feature type="domain" description="GCVT N-terminal" evidence="7">
    <location>
        <begin position="6"/>
        <end position="267"/>
    </location>
</feature>
<dbReference type="InterPro" id="IPR006222">
    <property type="entry name" value="GCVT_N"/>
</dbReference>
<dbReference type="Pfam" id="PF08669">
    <property type="entry name" value="GCV_T_C"/>
    <property type="match status" value="1"/>
</dbReference>
<evidence type="ECO:0000256" key="1">
    <source>
        <dbReference type="ARBA" id="ARBA00008609"/>
    </source>
</evidence>
<dbReference type="InterPro" id="IPR027266">
    <property type="entry name" value="TrmE/GcvT-like"/>
</dbReference>
<keyword evidence="9" id="KW-0489">Methyltransferase</keyword>
<proteinExistence type="inferred from homology"/>
<dbReference type="PIRSF" id="PIRSF006487">
    <property type="entry name" value="GcvT"/>
    <property type="match status" value="1"/>
</dbReference>
<dbReference type="InterPro" id="IPR029043">
    <property type="entry name" value="GcvT/YgfZ_C"/>
</dbReference>
<keyword evidence="4 9" id="KW-0808">Transferase</keyword>
<dbReference type="Gene3D" id="3.30.1360.120">
    <property type="entry name" value="Probable tRNA modification gtpase trme, domain 1"/>
    <property type="match status" value="1"/>
</dbReference>
<evidence type="ECO:0000256" key="3">
    <source>
        <dbReference type="ARBA" id="ARBA00022576"/>
    </source>
</evidence>
<gene>
    <name evidence="9" type="ORF">MNBD_PLANCTO03-86</name>
</gene>
<dbReference type="InterPro" id="IPR028896">
    <property type="entry name" value="GcvT/YgfZ/DmdA"/>
</dbReference>
<keyword evidence="3" id="KW-0032">Aminotransferase</keyword>
<dbReference type="GO" id="GO:0006546">
    <property type="term" value="P:glycine catabolic process"/>
    <property type="evidence" value="ECO:0007669"/>
    <property type="project" value="InterPro"/>
</dbReference>
<reference evidence="9" key="1">
    <citation type="submission" date="2018-06" db="EMBL/GenBank/DDBJ databases">
        <authorList>
            <person name="Zhirakovskaya E."/>
        </authorList>
    </citation>
    <scope>NUCLEOTIDE SEQUENCE</scope>
</reference>
<comment type="catalytic activity">
    <reaction evidence="6">
        <text>N(6)-[(R)-S(8)-aminomethyldihydrolipoyl]-L-lysyl-[protein] + (6S)-5,6,7,8-tetrahydrofolate = N(6)-[(R)-dihydrolipoyl]-L-lysyl-[protein] + (6R)-5,10-methylene-5,6,7,8-tetrahydrofolate + NH4(+)</text>
        <dbReference type="Rhea" id="RHEA:16945"/>
        <dbReference type="Rhea" id="RHEA-COMP:10475"/>
        <dbReference type="Rhea" id="RHEA-COMP:10492"/>
        <dbReference type="ChEBI" id="CHEBI:15636"/>
        <dbReference type="ChEBI" id="CHEBI:28938"/>
        <dbReference type="ChEBI" id="CHEBI:57453"/>
        <dbReference type="ChEBI" id="CHEBI:83100"/>
        <dbReference type="ChEBI" id="CHEBI:83143"/>
        <dbReference type="EC" id="2.1.2.10"/>
    </reaction>
</comment>
<feature type="domain" description="Aminomethyltransferase C-terminal" evidence="8">
    <location>
        <begin position="294"/>
        <end position="371"/>
    </location>
</feature>
<dbReference type="PANTHER" id="PTHR43757:SF2">
    <property type="entry name" value="AMINOMETHYLTRANSFERASE, MITOCHONDRIAL"/>
    <property type="match status" value="1"/>
</dbReference>
<evidence type="ECO:0000259" key="7">
    <source>
        <dbReference type="Pfam" id="PF01571"/>
    </source>
</evidence>
<comment type="similarity">
    <text evidence="1">Belongs to the GcvT family.</text>
</comment>
<dbReference type="PANTHER" id="PTHR43757">
    <property type="entry name" value="AMINOMETHYLTRANSFERASE"/>
    <property type="match status" value="1"/>
</dbReference>
<dbReference type="EMBL" id="UOGK01000760">
    <property type="protein sequence ID" value="VAX42828.1"/>
    <property type="molecule type" value="Genomic_DNA"/>
</dbReference>
<evidence type="ECO:0000256" key="6">
    <source>
        <dbReference type="ARBA" id="ARBA00047665"/>
    </source>
</evidence>
<dbReference type="GO" id="GO:0032259">
    <property type="term" value="P:methylation"/>
    <property type="evidence" value="ECO:0007669"/>
    <property type="project" value="UniProtKB-KW"/>
</dbReference>
<dbReference type="NCBIfam" id="NF001567">
    <property type="entry name" value="PRK00389.1"/>
    <property type="match status" value="1"/>
</dbReference>
<organism evidence="9">
    <name type="scientific">hydrothermal vent metagenome</name>
    <dbReference type="NCBI Taxonomy" id="652676"/>
    <lineage>
        <taxon>unclassified sequences</taxon>
        <taxon>metagenomes</taxon>
        <taxon>ecological metagenomes</taxon>
    </lineage>
</organism>
<evidence type="ECO:0000256" key="5">
    <source>
        <dbReference type="ARBA" id="ARBA00031395"/>
    </source>
</evidence>
<dbReference type="Pfam" id="PF01571">
    <property type="entry name" value="GCV_T"/>
    <property type="match status" value="1"/>
</dbReference>
<dbReference type="GO" id="GO:0005960">
    <property type="term" value="C:glycine cleavage complex"/>
    <property type="evidence" value="ECO:0007669"/>
    <property type="project" value="InterPro"/>
</dbReference>